<protein>
    <submittedName>
        <fullName evidence="1">Uncharacterized protein</fullName>
    </submittedName>
</protein>
<dbReference type="AlphaFoldDB" id="A0AAV4MXZ2"/>
<evidence type="ECO:0000313" key="2">
    <source>
        <dbReference type="Proteomes" id="UP001054837"/>
    </source>
</evidence>
<comment type="caution">
    <text evidence="1">The sequence shown here is derived from an EMBL/GenBank/DDBJ whole genome shotgun (WGS) entry which is preliminary data.</text>
</comment>
<gene>
    <name evidence="1" type="ORF">CDAR_285711</name>
</gene>
<reference evidence="1 2" key="1">
    <citation type="submission" date="2021-06" db="EMBL/GenBank/DDBJ databases">
        <title>Caerostris darwini draft genome.</title>
        <authorList>
            <person name="Kono N."/>
            <person name="Arakawa K."/>
        </authorList>
    </citation>
    <scope>NUCLEOTIDE SEQUENCE [LARGE SCALE GENOMIC DNA]</scope>
</reference>
<keyword evidence="2" id="KW-1185">Reference proteome</keyword>
<name>A0AAV4MXZ2_9ARAC</name>
<accession>A0AAV4MXZ2</accession>
<sequence>MGRYSDRSVLIKRVFGASSWPRLMSGPDSRLAIKQVNRWTNRCRRVHQKYEECYRCHVRESSHSHELGLEQDIPSKKLHLLPVSDGIQLLPGLAHCMVEVIEFLTYKSHLHKCE</sequence>
<evidence type="ECO:0000313" key="1">
    <source>
        <dbReference type="EMBL" id="GIX76806.1"/>
    </source>
</evidence>
<dbReference type="EMBL" id="BPLQ01000970">
    <property type="protein sequence ID" value="GIX76806.1"/>
    <property type="molecule type" value="Genomic_DNA"/>
</dbReference>
<proteinExistence type="predicted"/>
<organism evidence="1 2">
    <name type="scientific">Caerostris darwini</name>
    <dbReference type="NCBI Taxonomy" id="1538125"/>
    <lineage>
        <taxon>Eukaryota</taxon>
        <taxon>Metazoa</taxon>
        <taxon>Ecdysozoa</taxon>
        <taxon>Arthropoda</taxon>
        <taxon>Chelicerata</taxon>
        <taxon>Arachnida</taxon>
        <taxon>Araneae</taxon>
        <taxon>Araneomorphae</taxon>
        <taxon>Entelegynae</taxon>
        <taxon>Araneoidea</taxon>
        <taxon>Araneidae</taxon>
        <taxon>Caerostris</taxon>
    </lineage>
</organism>
<dbReference type="Proteomes" id="UP001054837">
    <property type="component" value="Unassembled WGS sequence"/>
</dbReference>